<dbReference type="Proteomes" id="UP000295110">
    <property type="component" value="Unassembled WGS sequence"/>
</dbReference>
<keyword evidence="3" id="KW-1185">Reference proteome</keyword>
<organism evidence="2 3">
    <name type="scientific">Roseateles saccharophilus</name>
    <name type="common">Pseudomonas saccharophila</name>
    <dbReference type="NCBI Taxonomy" id="304"/>
    <lineage>
        <taxon>Bacteria</taxon>
        <taxon>Pseudomonadati</taxon>
        <taxon>Pseudomonadota</taxon>
        <taxon>Betaproteobacteria</taxon>
        <taxon>Burkholderiales</taxon>
        <taxon>Sphaerotilaceae</taxon>
        <taxon>Roseateles</taxon>
    </lineage>
</organism>
<keyword evidence="1" id="KW-0812">Transmembrane</keyword>
<evidence type="ECO:0000313" key="2">
    <source>
        <dbReference type="EMBL" id="TCU91288.1"/>
    </source>
</evidence>
<dbReference type="EMBL" id="SMBU01000026">
    <property type="protein sequence ID" value="TCU91288.1"/>
    <property type="molecule type" value="Genomic_DNA"/>
</dbReference>
<feature type="transmembrane region" description="Helical" evidence="1">
    <location>
        <begin position="15"/>
        <end position="38"/>
    </location>
</feature>
<gene>
    <name evidence="2" type="ORF">EV671_10263</name>
</gene>
<evidence type="ECO:0000256" key="1">
    <source>
        <dbReference type="SAM" id="Phobius"/>
    </source>
</evidence>
<keyword evidence="1" id="KW-1133">Transmembrane helix</keyword>
<sequence length="60" mass="7162">MAEWAQSAQHPARTAMHWLLALILKPFFVFGYFIAVAFSEVAVKKWMPECRLKRLLLRRW</sequence>
<accession>A0A4R3UM85</accession>
<keyword evidence="1" id="KW-0472">Membrane</keyword>
<comment type="caution">
    <text evidence="2">The sequence shown here is derived from an EMBL/GenBank/DDBJ whole genome shotgun (WGS) entry which is preliminary data.</text>
</comment>
<evidence type="ECO:0000313" key="3">
    <source>
        <dbReference type="Proteomes" id="UP000295110"/>
    </source>
</evidence>
<name>A0A4R3UM85_ROSSA</name>
<proteinExistence type="predicted"/>
<dbReference type="AlphaFoldDB" id="A0A4R3UM85"/>
<protein>
    <submittedName>
        <fullName evidence="2">Uncharacterized protein</fullName>
    </submittedName>
</protein>
<reference evidence="2 3" key="1">
    <citation type="submission" date="2019-03" db="EMBL/GenBank/DDBJ databases">
        <title>Genomic Encyclopedia of Type Strains, Phase IV (KMG-IV): sequencing the most valuable type-strain genomes for metagenomic binning, comparative biology and taxonomic classification.</title>
        <authorList>
            <person name="Goeker M."/>
        </authorList>
    </citation>
    <scope>NUCLEOTIDE SEQUENCE [LARGE SCALE GENOMIC DNA]</scope>
    <source>
        <strain evidence="2 3">DSM 654</strain>
    </source>
</reference>